<dbReference type="GO" id="GO:0005525">
    <property type="term" value="F:GTP binding"/>
    <property type="evidence" value="ECO:0007669"/>
    <property type="project" value="UniProtKB-KW"/>
</dbReference>
<dbReference type="Pfam" id="PF22640">
    <property type="entry name" value="ManC_GMP_beta-helix"/>
    <property type="match status" value="1"/>
</dbReference>
<dbReference type="PANTHER" id="PTHR46390:SF1">
    <property type="entry name" value="MANNOSE-1-PHOSPHATE GUANYLYLTRANSFERASE"/>
    <property type="match status" value="1"/>
</dbReference>
<organism evidence="10 11">
    <name type="scientific">Maioricimonas rarisocia</name>
    <dbReference type="NCBI Taxonomy" id="2528026"/>
    <lineage>
        <taxon>Bacteria</taxon>
        <taxon>Pseudomonadati</taxon>
        <taxon>Planctomycetota</taxon>
        <taxon>Planctomycetia</taxon>
        <taxon>Planctomycetales</taxon>
        <taxon>Planctomycetaceae</taxon>
        <taxon>Maioricimonas</taxon>
    </lineage>
</organism>
<evidence type="ECO:0000256" key="7">
    <source>
        <dbReference type="ARBA" id="ARBA00047343"/>
    </source>
</evidence>
<name>A0A517ZGF4_9PLAN</name>
<evidence type="ECO:0000256" key="4">
    <source>
        <dbReference type="ARBA" id="ARBA00022695"/>
    </source>
</evidence>
<keyword evidence="5" id="KW-0547">Nucleotide-binding</keyword>
<dbReference type="GO" id="GO:0004475">
    <property type="term" value="F:mannose-1-phosphate guanylyltransferase (GTP) activity"/>
    <property type="evidence" value="ECO:0007669"/>
    <property type="project" value="UniProtKB-EC"/>
</dbReference>
<protein>
    <recommendedName>
        <fullName evidence="2">mannose-1-phosphate guanylyltransferase</fullName>
        <ecNumber evidence="2">2.7.7.13</ecNumber>
    </recommendedName>
</protein>
<accession>A0A517ZGF4</accession>
<proteinExistence type="inferred from homology"/>
<dbReference type="InterPro" id="IPR005835">
    <property type="entry name" value="NTP_transferase_dom"/>
</dbReference>
<reference evidence="10 11" key="1">
    <citation type="submission" date="2019-02" db="EMBL/GenBank/DDBJ databases">
        <title>Deep-cultivation of Planctomycetes and their phenomic and genomic characterization uncovers novel biology.</title>
        <authorList>
            <person name="Wiegand S."/>
            <person name="Jogler M."/>
            <person name="Boedeker C."/>
            <person name="Pinto D."/>
            <person name="Vollmers J."/>
            <person name="Rivas-Marin E."/>
            <person name="Kohn T."/>
            <person name="Peeters S.H."/>
            <person name="Heuer A."/>
            <person name="Rast P."/>
            <person name="Oberbeckmann S."/>
            <person name="Bunk B."/>
            <person name="Jeske O."/>
            <person name="Meyerdierks A."/>
            <person name="Storesund J.E."/>
            <person name="Kallscheuer N."/>
            <person name="Luecker S."/>
            <person name="Lage O.M."/>
            <person name="Pohl T."/>
            <person name="Merkel B.J."/>
            <person name="Hornburger P."/>
            <person name="Mueller R.-W."/>
            <person name="Bruemmer F."/>
            <person name="Labrenz M."/>
            <person name="Spormann A.M."/>
            <person name="Op den Camp H."/>
            <person name="Overmann J."/>
            <person name="Amann R."/>
            <person name="Jetten M.S.M."/>
            <person name="Mascher T."/>
            <person name="Medema M.H."/>
            <person name="Devos D.P."/>
            <person name="Kaster A.-K."/>
            <person name="Ovreas L."/>
            <person name="Rohde M."/>
            <person name="Galperin M.Y."/>
            <person name="Jogler C."/>
        </authorList>
    </citation>
    <scope>NUCLEOTIDE SEQUENCE [LARGE SCALE GENOMIC DNA]</scope>
    <source>
        <strain evidence="10 11">Mal4</strain>
    </source>
</reference>
<dbReference type="RefSeq" id="WP_145373049.1">
    <property type="nucleotide sequence ID" value="NZ_CP036275.1"/>
</dbReference>
<dbReference type="FunFam" id="3.90.550.10:FF:000046">
    <property type="entry name" value="Mannose-1-phosphate guanylyltransferase (GDP)"/>
    <property type="match status" value="1"/>
</dbReference>
<feature type="domain" description="MannoseP isomerase/GMP-like beta-helix" evidence="9">
    <location>
        <begin position="294"/>
        <end position="349"/>
    </location>
</feature>
<evidence type="ECO:0000313" key="10">
    <source>
        <dbReference type="EMBL" id="QDU41529.1"/>
    </source>
</evidence>
<sequence>MLHAVIMAGGSGTRFWPESRQSMPKQFLRLAGDRSMIQGTLDRCTPWIDPGNAWVVTNAVQADETARHLPEVPRDQILVEPCARNTAPCIGLAAIHLQRQDPEAVMLVMPADHVIGPPPVFREAVESAAKLVTDDPERLVLFGVPPNYPATGFGYIERGDAVAGSDRAYAVASFREKPDRDVAEEYVESGRFYWNCGIFVWKASRILDALQTHEPEMHAALQRLAEQIGTPGWQEALEKEFPTMNSISIDYAVLERERGSLCVLEAPFRWDDVGSWHAMPRLHGQDDDGNTVLGTHCGVETRNCVIRSSDDHMIATLGLDGCIIVHTSDATLVAQTDDENAIKQLVSRLKESGHERLL</sequence>
<evidence type="ECO:0000313" key="11">
    <source>
        <dbReference type="Proteomes" id="UP000320496"/>
    </source>
</evidence>
<dbReference type="InterPro" id="IPR051161">
    <property type="entry name" value="Mannose-6P_isomerase_type2"/>
</dbReference>
<dbReference type="AlphaFoldDB" id="A0A517ZGF4"/>
<evidence type="ECO:0000259" key="8">
    <source>
        <dbReference type="Pfam" id="PF00483"/>
    </source>
</evidence>
<dbReference type="Proteomes" id="UP000320496">
    <property type="component" value="Chromosome"/>
</dbReference>
<evidence type="ECO:0000256" key="5">
    <source>
        <dbReference type="ARBA" id="ARBA00022741"/>
    </source>
</evidence>
<dbReference type="Pfam" id="PF00483">
    <property type="entry name" value="NTP_transferase"/>
    <property type="match status" value="1"/>
</dbReference>
<keyword evidence="4 10" id="KW-0548">Nucleotidyltransferase</keyword>
<dbReference type="SUPFAM" id="SSF53448">
    <property type="entry name" value="Nucleotide-diphospho-sugar transferases"/>
    <property type="match status" value="1"/>
</dbReference>
<keyword evidence="6" id="KW-0342">GTP-binding</keyword>
<gene>
    <name evidence="10" type="primary">manC</name>
    <name evidence="10" type="ORF">Mal4_58970</name>
</gene>
<feature type="domain" description="Nucleotidyl transferase" evidence="8">
    <location>
        <begin position="4"/>
        <end position="281"/>
    </location>
</feature>
<dbReference type="KEGG" id="mri:Mal4_58970"/>
<evidence type="ECO:0000256" key="6">
    <source>
        <dbReference type="ARBA" id="ARBA00023134"/>
    </source>
</evidence>
<comment type="catalytic activity">
    <reaction evidence="7">
        <text>alpha-D-mannose 1-phosphate + GTP + H(+) = GDP-alpha-D-mannose + diphosphate</text>
        <dbReference type="Rhea" id="RHEA:15229"/>
        <dbReference type="ChEBI" id="CHEBI:15378"/>
        <dbReference type="ChEBI" id="CHEBI:33019"/>
        <dbReference type="ChEBI" id="CHEBI:37565"/>
        <dbReference type="ChEBI" id="CHEBI:57527"/>
        <dbReference type="ChEBI" id="CHEBI:58409"/>
        <dbReference type="EC" id="2.7.7.13"/>
    </reaction>
</comment>
<dbReference type="CDD" id="cd02509">
    <property type="entry name" value="GDP-M1P_Guanylyltransferase"/>
    <property type="match status" value="1"/>
</dbReference>
<evidence type="ECO:0000259" key="9">
    <source>
        <dbReference type="Pfam" id="PF22640"/>
    </source>
</evidence>
<dbReference type="PANTHER" id="PTHR46390">
    <property type="entry name" value="MANNOSE-1-PHOSPHATE GUANYLYLTRANSFERASE"/>
    <property type="match status" value="1"/>
</dbReference>
<dbReference type="GO" id="GO:0009298">
    <property type="term" value="P:GDP-mannose biosynthetic process"/>
    <property type="evidence" value="ECO:0007669"/>
    <property type="project" value="TreeGrafter"/>
</dbReference>
<dbReference type="SUPFAM" id="SSF159283">
    <property type="entry name" value="Guanosine diphospho-D-mannose pyrophosphorylase/mannose-6-phosphate isomerase linker domain"/>
    <property type="match status" value="1"/>
</dbReference>
<dbReference type="EMBL" id="CP036275">
    <property type="protein sequence ID" value="QDU41529.1"/>
    <property type="molecule type" value="Genomic_DNA"/>
</dbReference>
<dbReference type="InterPro" id="IPR054566">
    <property type="entry name" value="ManC/GMP-like_b-helix"/>
</dbReference>
<evidence type="ECO:0000256" key="3">
    <source>
        <dbReference type="ARBA" id="ARBA00022679"/>
    </source>
</evidence>
<evidence type="ECO:0000256" key="1">
    <source>
        <dbReference type="ARBA" id="ARBA00006115"/>
    </source>
</evidence>
<evidence type="ECO:0000256" key="2">
    <source>
        <dbReference type="ARBA" id="ARBA00012387"/>
    </source>
</evidence>
<dbReference type="EC" id="2.7.7.13" evidence="2"/>
<dbReference type="InterPro" id="IPR029044">
    <property type="entry name" value="Nucleotide-diphossugar_trans"/>
</dbReference>
<comment type="similarity">
    <text evidence="1">Belongs to the mannose-6-phosphate isomerase type 2 family.</text>
</comment>
<dbReference type="OrthoDB" id="9806359at2"/>
<keyword evidence="11" id="KW-1185">Reference proteome</keyword>
<dbReference type="InterPro" id="IPR049577">
    <property type="entry name" value="GMPP_N"/>
</dbReference>
<keyword evidence="3 10" id="KW-0808">Transferase</keyword>
<dbReference type="Gene3D" id="3.90.550.10">
    <property type="entry name" value="Spore Coat Polysaccharide Biosynthesis Protein SpsA, Chain A"/>
    <property type="match status" value="1"/>
</dbReference>